<dbReference type="InterPro" id="IPR023286">
    <property type="entry name" value="ABATE_dom_sf"/>
</dbReference>
<dbReference type="PANTHER" id="PTHR35525">
    <property type="entry name" value="BLL6575 PROTEIN"/>
    <property type="match status" value="1"/>
</dbReference>
<dbReference type="Pfam" id="PF07336">
    <property type="entry name" value="ABATE"/>
    <property type="match status" value="1"/>
</dbReference>
<comment type="caution">
    <text evidence="2">The sequence shown here is derived from an EMBL/GenBank/DDBJ whole genome shotgun (WGS) entry which is preliminary data.</text>
</comment>
<sequence length="138" mass="14733">MTDPVAAELAGWAARMRAVVQHVDAGDLDAACARLNEVLRDAEAVPTLTRHDGEGWHLHFHRPDAATAAGWAAGMATGLAIVLGGPAVERLGLCRAPRCDRAYLDTSRNGTRRFCSTACQNRVKAAAFRARRETTPAG</sequence>
<organism evidence="2 3">
    <name type="scientific">Pseudonocardia humida</name>
    <dbReference type="NCBI Taxonomy" id="2800819"/>
    <lineage>
        <taxon>Bacteria</taxon>
        <taxon>Bacillati</taxon>
        <taxon>Actinomycetota</taxon>
        <taxon>Actinomycetes</taxon>
        <taxon>Pseudonocardiales</taxon>
        <taxon>Pseudonocardiaceae</taxon>
        <taxon>Pseudonocardia</taxon>
    </lineage>
</organism>
<dbReference type="InterPro" id="IPR010852">
    <property type="entry name" value="ABATE"/>
</dbReference>
<evidence type="ECO:0000259" key="1">
    <source>
        <dbReference type="Pfam" id="PF11706"/>
    </source>
</evidence>
<dbReference type="SUPFAM" id="SSF160904">
    <property type="entry name" value="Jann2411-like"/>
    <property type="match status" value="1"/>
</dbReference>
<accession>A0ABT0ZWU2</accession>
<dbReference type="Proteomes" id="UP001165283">
    <property type="component" value="Unassembled WGS sequence"/>
</dbReference>
<dbReference type="InterPro" id="IPR021005">
    <property type="entry name" value="Znf_CGNR"/>
</dbReference>
<name>A0ABT0ZWU2_9PSEU</name>
<evidence type="ECO:0000313" key="3">
    <source>
        <dbReference type="Proteomes" id="UP001165283"/>
    </source>
</evidence>
<dbReference type="Gene3D" id="1.10.3300.10">
    <property type="entry name" value="Jann2411-like domain"/>
    <property type="match status" value="1"/>
</dbReference>
<dbReference type="PANTHER" id="PTHR35525:SF3">
    <property type="entry name" value="BLL6575 PROTEIN"/>
    <property type="match status" value="1"/>
</dbReference>
<proteinExistence type="predicted"/>
<keyword evidence="3" id="KW-1185">Reference proteome</keyword>
<feature type="domain" description="Zinc finger CGNR" evidence="1">
    <location>
        <begin position="90"/>
        <end position="132"/>
    </location>
</feature>
<dbReference type="Pfam" id="PF11706">
    <property type="entry name" value="zf-CGNR"/>
    <property type="match status" value="1"/>
</dbReference>
<gene>
    <name evidence="2" type="ORF">KDL28_08640</name>
</gene>
<protein>
    <submittedName>
        <fullName evidence="2">CGNR zinc finger domain-containing protein</fullName>
    </submittedName>
</protein>
<reference evidence="2" key="1">
    <citation type="submission" date="2021-04" db="EMBL/GenBank/DDBJ databases">
        <title>Pseudonocardia sp. nov., isolated from sandy soil of mangrove forest.</title>
        <authorList>
            <person name="Zan Z."/>
            <person name="Huang R."/>
            <person name="Liu W."/>
        </authorList>
    </citation>
    <scope>NUCLEOTIDE SEQUENCE</scope>
    <source>
        <strain evidence="2">S2-4</strain>
    </source>
</reference>
<dbReference type="EMBL" id="JAGSOV010000019">
    <property type="protein sequence ID" value="MCO1655124.1"/>
    <property type="molecule type" value="Genomic_DNA"/>
</dbReference>
<evidence type="ECO:0000313" key="2">
    <source>
        <dbReference type="EMBL" id="MCO1655124.1"/>
    </source>
</evidence>